<keyword evidence="2" id="KW-1185">Reference proteome</keyword>
<name>A0A1W1I0H5_9BACT</name>
<gene>
    <name evidence="1" type="ORF">NSJP_0310</name>
</gene>
<dbReference type="EMBL" id="LT828648">
    <property type="protein sequence ID" value="SLM46482.1"/>
    <property type="molecule type" value="Genomic_DNA"/>
</dbReference>
<evidence type="ECO:0008006" key="3">
    <source>
        <dbReference type="Google" id="ProtNLM"/>
    </source>
</evidence>
<dbReference type="RefSeq" id="WP_080885160.1">
    <property type="nucleotide sequence ID" value="NZ_LT828648.1"/>
</dbReference>
<proteinExistence type="predicted"/>
<dbReference type="Proteomes" id="UP000192042">
    <property type="component" value="Chromosome I"/>
</dbReference>
<dbReference type="AlphaFoldDB" id="A0A1W1I0H5"/>
<dbReference type="STRING" id="1325564.NSJP_0310"/>
<reference evidence="1 2" key="1">
    <citation type="submission" date="2017-03" db="EMBL/GenBank/DDBJ databases">
        <authorList>
            <person name="Afonso C.L."/>
            <person name="Miller P.J."/>
            <person name="Scott M.A."/>
            <person name="Spackman E."/>
            <person name="Goraichik I."/>
            <person name="Dimitrov K.M."/>
            <person name="Suarez D.L."/>
            <person name="Swayne D.E."/>
        </authorList>
    </citation>
    <scope>NUCLEOTIDE SEQUENCE [LARGE SCALE GENOMIC DNA]</scope>
    <source>
        <strain evidence="1">Genome sequencing of Nitrospira japonica strain NJ11</strain>
    </source>
</reference>
<protein>
    <recommendedName>
        <fullName evidence="3">Lipoprotein</fullName>
    </recommendedName>
</protein>
<sequence length="130" mass="14723">MDDKKMLKRNTLVLGVMMAGCLTLLQTGCAADKAKRDVSGPYQTWDDVVNRWIGGDRQKLYLELGPPNLHPHELPDGRTEMVWDFAIDRMPGQADEYNLFPLYGSNLNCQLHFFADEKGTILDGYRVGCE</sequence>
<evidence type="ECO:0000313" key="1">
    <source>
        <dbReference type="EMBL" id="SLM46482.1"/>
    </source>
</evidence>
<dbReference type="PROSITE" id="PS51257">
    <property type="entry name" value="PROKAR_LIPOPROTEIN"/>
    <property type="match status" value="1"/>
</dbReference>
<organism evidence="1 2">
    <name type="scientific">Nitrospira japonica</name>
    <dbReference type="NCBI Taxonomy" id="1325564"/>
    <lineage>
        <taxon>Bacteria</taxon>
        <taxon>Pseudomonadati</taxon>
        <taxon>Nitrospirota</taxon>
        <taxon>Nitrospiria</taxon>
        <taxon>Nitrospirales</taxon>
        <taxon>Nitrospiraceae</taxon>
        <taxon>Nitrospira</taxon>
    </lineage>
</organism>
<accession>A0A1W1I0H5</accession>
<dbReference type="OrthoDB" id="9778934at2"/>
<evidence type="ECO:0000313" key="2">
    <source>
        <dbReference type="Proteomes" id="UP000192042"/>
    </source>
</evidence>
<dbReference type="KEGG" id="nja:NSJP_0310"/>